<feature type="compositionally biased region" description="Basic and acidic residues" evidence="7">
    <location>
        <begin position="354"/>
        <end position="364"/>
    </location>
</feature>
<dbReference type="InterPro" id="IPR014001">
    <property type="entry name" value="Helicase_ATP-bd"/>
</dbReference>
<reference evidence="10 11" key="1">
    <citation type="journal article" date="2019" name="Nat. Ecol. Evol.">
        <title>Megaphylogeny resolves global patterns of mushroom evolution.</title>
        <authorList>
            <person name="Varga T."/>
            <person name="Krizsan K."/>
            <person name="Foldi C."/>
            <person name="Dima B."/>
            <person name="Sanchez-Garcia M."/>
            <person name="Sanchez-Ramirez S."/>
            <person name="Szollosi G.J."/>
            <person name="Szarkandi J.G."/>
            <person name="Papp V."/>
            <person name="Albert L."/>
            <person name="Andreopoulos W."/>
            <person name="Angelini C."/>
            <person name="Antonin V."/>
            <person name="Barry K.W."/>
            <person name="Bougher N.L."/>
            <person name="Buchanan P."/>
            <person name="Buyck B."/>
            <person name="Bense V."/>
            <person name="Catcheside P."/>
            <person name="Chovatia M."/>
            <person name="Cooper J."/>
            <person name="Damon W."/>
            <person name="Desjardin D."/>
            <person name="Finy P."/>
            <person name="Geml J."/>
            <person name="Haridas S."/>
            <person name="Hughes K."/>
            <person name="Justo A."/>
            <person name="Karasinski D."/>
            <person name="Kautmanova I."/>
            <person name="Kiss B."/>
            <person name="Kocsube S."/>
            <person name="Kotiranta H."/>
            <person name="LaButti K.M."/>
            <person name="Lechner B.E."/>
            <person name="Liimatainen K."/>
            <person name="Lipzen A."/>
            <person name="Lukacs Z."/>
            <person name="Mihaltcheva S."/>
            <person name="Morgado L.N."/>
            <person name="Niskanen T."/>
            <person name="Noordeloos M.E."/>
            <person name="Ohm R.A."/>
            <person name="Ortiz-Santana B."/>
            <person name="Ovrebo C."/>
            <person name="Racz N."/>
            <person name="Riley R."/>
            <person name="Savchenko A."/>
            <person name="Shiryaev A."/>
            <person name="Soop K."/>
            <person name="Spirin V."/>
            <person name="Szebenyi C."/>
            <person name="Tomsovsky M."/>
            <person name="Tulloss R.E."/>
            <person name="Uehling J."/>
            <person name="Grigoriev I.V."/>
            <person name="Vagvolgyi C."/>
            <person name="Papp T."/>
            <person name="Martin F.M."/>
            <person name="Miettinen O."/>
            <person name="Hibbett D.S."/>
            <person name="Nagy L.G."/>
        </authorList>
    </citation>
    <scope>NUCLEOTIDE SEQUENCE [LARGE SCALE GENOMIC DNA]</scope>
    <source>
        <strain evidence="10 11">FP101781</strain>
    </source>
</reference>
<evidence type="ECO:0000256" key="6">
    <source>
        <dbReference type="ARBA" id="ARBA00047984"/>
    </source>
</evidence>
<keyword evidence="2" id="KW-0547">Nucleotide-binding</keyword>
<dbReference type="PANTHER" id="PTHR47960">
    <property type="entry name" value="DEAD-BOX ATP-DEPENDENT RNA HELICASE 50"/>
    <property type="match status" value="1"/>
</dbReference>
<dbReference type="CDD" id="cd18787">
    <property type="entry name" value="SF2_C_DEAD"/>
    <property type="match status" value="1"/>
</dbReference>
<feature type="domain" description="Helicase ATP-binding" evidence="8">
    <location>
        <begin position="205"/>
        <end position="474"/>
    </location>
</feature>
<keyword evidence="4" id="KW-0347">Helicase</keyword>
<evidence type="ECO:0000256" key="4">
    <source>
        <dbReference type="ARBA" id="ARBA00022806"/>
    </source>
</evidence>
<dbReference type="GO" id="GO:0003724">
    <property type="term" value="F:RNA helicase activity"/>
    <property type="evidence" value="ECO:0007669"/>
    <property type="project" value="UniProtKB-EC"/>
</dbReference>
<dbReference type="GO" id="GO:0016787">
    <property type="term" value="F:hydrolase activity"/>
    <property type="evidence" value="ECO:0007669"/>
    <property type="project" value="UniProtKB-KW"/>
</dbReference>
<feature type="compositionally biased region" description="Basic and acidic residues" evidence="7">
    <location>
        <begin position="563"/>
        <end position="574"/>
    </location>
</feature>
<evidence type="ECO:0000259" key="8">
    <source>
        <dbReference type="PROSITE" id="PS51192"/>
    </source>
</evidence>
<dbReference type="SMART" id="SM00490">
    <property type="entry name" value="HELICc"/>
    <property type="match status" value="1"/>
</dbReference>
<dbReference type="InterPro" id="IPR027417">
    <property type="entry name" value="P-loop_NTPase"/>
</dbReference>
<dbReference type="Proteomes" id="UP000298030">
    <property type="component" value="Unassembled WGS sequence"/>
</dbReference>
<gene>
    <name evidence="10" type="ORF">FA13DRAFT_1741065</name>
</gene>
<dbReference type="GO" id="GO:0005524">
    <property type="term" value="F:ATP binding"/>
    <property type="evidence" value="ECO:0007669"/>
    <property type="project" value="UniProtKB-KW"/>
</dbReference>
<evidence type="ECO:0000256" key="7">
    <source>
        <dbReference type="SAM" id="MobiDB-lite"/>
    </source>
</evidence>
<feature type="compositionally biased region" description="Polar residues" evidence="7">
    <location>
        <begin position="597"/>
        <end position="609"/>
    </location>
</feature>
<dbReference type="PROSITE" id="PS51194">
    <property type="entry name" value="HELICASE_CTER"/>
    <property type="match status" value="1"/>
</dbReference>
<evidence type="ECO:0000256" key="3">
    <source>
        <dbReference type="ARBA" id="ARBA00022801"/>
    </source>
</evidence>
<feature type="domain" description="Helicase C-terminal" evidence="9">
    <location>
        <begin position="501"/>
        <end position="687"/>
    </location>
</feature>
<feature type="region of interest" description="Disordered" evidence="7">
    <location>
        <begin position="354"/>
        <end position="379"/>
    </location>
</feature>
<dbReference type="InterPro" id="IPR011545">
    <property type="entry name" value="DEAD/DEAH_box_helicase_dom"/>
</dbReference>
<feature type="region of interest" description="Disordered" evidence="7">
    <location>
        <begin position="563"/>
        <end position="610"/>
    </location>
</feature>
<keyword evidence="5" id="KW-0067">ATP-binding</keyword>
<dbReference type="InterPro" id="IPR001650">
    <property type="entry name" value="Helicase_C-like"/>
</dbReference>
<keyword evidence="3 10" id="KW-0378">Hydrolase</keyword>
<dbReference type="EC" id="3.6.4.13" evidence="1"/>
<evidence type="ECO:0000256" key="5">
    <source>
        <dbReference type="ARBA" id="ARBA00022840"/>
    </source>
</evidence>
<dbReference type="EMBL" id="QPFP01000092">
    <property type="protein sequence ID" value="TEB22410.1"/>
    <property type="molecule type" value="Genomic_DNA"/>
</dbReference>
<proteinExistence type="predicted"/>
<keyword evidence="11" id="KW-1185">Reference proteome</keyword>
<evidence type="ECO:0000259" key="9">
    <source>
        <dbReference type="PROSITE" id="PS51194"/>
    </source>
</evidence>
<name>A0A4Y7SKM2_COPMI</name>
<evidence type="ECO:0000313" key="10">
    <source>
        <dbReference type="EMBL" id="TEB22410.1"/>
    </source>
</evidence>
<evidence type="ECO:0000256" key="2">
    <source>
        <dbReference type="ARBA" id="ARBA00022741"/>
    </source>
</evidence>
<protein>
    <recommendedName>
        <fullName evidence="1">RNA helicase</fullName>
        <ecNumber evidence="1">3.6.4.13</ecNumber>
    </recommendedName>
</protein>
<comment type="catalytic activity">
    <reaction evidence="6">
        <text>ATP + H2O = ADP + phosphate + H(+)</text>
        <dbReference type="Rhea" id="RHEA:13065"/>
        <dbReference type="ChEBI" id="CHEBI:15377"/>
        <dbReference type="ChEBI" id="CHEBI:15378"/>
        <dbReference type="ChEBI" id="CHEBI:30616"/>
        <dbReference type="ChEBI" id="CHEBI:43474"/>
        <dbReference type="ChEBI" id="CHEBI:456216"/>
        <dbReference type="EC" id="3.6.4.13"/>
    </reaction>
</comment>
<dbReference type="SMART" id="SM00487">
    <property type="entry name" value="DEXDc"/>
    <property type="match status" value="1"/>
</dbReference>
<comment type="caution">
    <text evidence="10">The sequence shown here is derived from an EMBL/GenBank/DDBJ whole genome shotgun (WGS) entry which is preliminary data.</text>
</comment>
<dbReference type="STRING" id="71717.A0A4Y7SKM2"/>
<dbReference type="PROSITE" id="PS51192">
    <property type="entry name" value="HELICASE_ATP_BIND_1"/>
    <property type="match status" value="1"/>
</dbReference>
<organism evidence="10 11">
    <name type="scientific">Coprinellus micaceus</name>
    <name type="common">Glistening ink-cap mushroom</name>
    <name type="synonym">Coprinus micaceus</name>
    <dbReference type="NCBI Taxonomy" id="71717"/>
    <lineage>
        <taxon>Eukaryota</taxon>
        <taxon>Fungi</taxon>
        <taxon>Dikarya</taxon>
        <taxon>Basidiomycota</taxon>
        <taxon>Agaricomycotina</taxon>
        <taxon>Agaricomycetes</taxon>
        <taxon>Agaricomycetidae</taxon>
        <taxon>Agaricales</taxon>
        <taxon>Agaricineae</taxon>
        <taxon>Psathyrellaceae</taxon>
        <taxon>Coprinellus</taxon>
    </lineage>
</organism>
<dbReference type="OrthoDB" id="10256233at2759"/>
<dbReference type="SUPFAM" id="SSF52540">
    <property type="entry name" value="P-loop containing nucleoside triphosphate hydrolases"/>
    <property type="match status" value="1"/>
</dbReference>
<dbReference type="AlphaFoldDB" id="A0A4Y7SKM2"/>
<evidence type="ECO:0000256" key="1">
    <source>
        <dbReference type="ARBA" id="ARBA00012552"/>
    </source>
</evidence>
<evidence type="ECO:0000313" key="11">
    <source>
        <dbReference type="Proteomes" id="UP000298030"/>
    </source>
</evidence>
<sequence>MAFLFTSRNTCLRIGNNGLLASFHSSANAQRSQAFKPKSRLAKTLEPAQSRGRLEVAPTQRFERGGPPHRNEAVVDWEPIRKERHERRLQRREKVVRKEKDVGRATWAPDVGEKIDSAPEHTPTWRKRDNLNFDATSESDEFHKPPALVTTGGSTEIAATLKGAPGRFNSPPLRPGFVSALKDMLGPDPRPTPIQSLSMKWLLDENPAFEWNQFLLASETGSGKSIAYLLPLLQNIKHLEQSDAPRKPSTRPLNPRGIVLAPTHELSRQLAGFAKQLSHDEKLRVLCASRANTSNGKARDVSASEMAAQMESIMSGGNGEVSISKDSHPVDVLVGTPMKVMEMLRGRGWDRRELEEGEQLDPKSLRRGRDKMPGPARWRSKPELGLENVEWVVVDEADVLLDPDFQEVTRTLLADISAARGQPVELETFPGSSTPQLPGSKEIEYPFHLVLTSATIPTEMAKYLDAYHPRLIRLASPRLHHLPKSLQTEYVGWTGGNKNADIEKRIRKVWAEDALSVATSPTPVTSLSKVLIFCNKSNKVIDLSAFLSEKGIKNVALTSNAEDRKRGSNKHLDGFMRPLKSSKSAPSESTEPHTPAVTHSNPNMLSDPSQEPHVMITTSLLSRGLDFDPSIKHVFIVDEPRNMIDFLHRAGRSGRAGQAGRVVIFGKTKGRGSERGREVKERVRALV</sequence>
<dbReference type="Pfam" id="PF00271">
    <property type="entry name" value="Helicase_C"/>
    <property type="match status" value="1"/>
</dbReference>
<dbReference type="Pfam" id="PF00270">
    <property type="entry name" value="DEAD"/>
    <property type="match status" value="1"/>
</dbReference>
<accession>A0A4Y7SKM2</accession>
<dbReference type="Gene3D" id="3.40.50.300">
    <property type="entry name" value="P-loop containing nucleotide triphosphate hydrolases"/>
    <property type="match status" value="2"/>
</dbReference>
<dbReference type="GO" id="GO:0003676">
    <property type="term" value="F:nucleic acid binding"/>
    <property type="evidence" value="ECO:0007669"/>
    <property type="project" value="InterPro"/>
</dbReference>